<protein>
    <submittedName>
        <fullName evidence="2">Uncharacterized protein</fullName>
    </submittedName>
</protein>
<feature type="region of interest" description="Disordered" evidence="1">
    <location>
        <begin position="78"/>
        <end position="98"/>
    </location>
</feature>
<dbReference type="AlphaFoldDB" id="A0A822UZ58"/>
<dbReference type="EMBL" id="FCNL01000011">
    <property type="protein sequence ID" value="CVI15787.1"/>
    <property type="molecule type" value="Genomic_DNA"/>
</dbReference>
<gene>
    <name evidence="2" type="ORF">AGR4A_Cc190316</name>
</gene>
<proteinExistence type="predicted"/>
<comment type="caution">
    <text evidence="2">The sequence shown here is derived from an EMBL/GenBank/DDBJ whole genome shotgun (WGS) entry which is preliminary data.</text>
</comment>
<evidence type="ECO:0000313" key="3">
    <source>
        <dbReference type="Proteomes" id="UP000192074"/>
    </source>
</evidence>
<evidence type="ECO:0000256" key="1">
    <source>
        <dbReference type="SAM" id="MobiDB-lite"/>
    </source>
</evidence>
<sequence length="98" mass="11315">MRGRCPAGQRGVSRKRQGALLLSIPTNPRDYTSKILPVTYMLCNHVLAVPPNNRDWIHENAALRFHRHRIARLHRHSRQCRRSGALYQPAERGRAGDR</sequence>
<reference evidence="2 3" key="1">
    <citation type="submission" date="2016-01" db="EMBL/GenBank/DDBJ databases">
        <authorList>
            <person name="Regsiter A."/>
            <person name="william w."/>
        </authorList>
    </citation>
    <scope>NUCLEOTIDE SEQUENCE [LARGE SCALE GENOMIC DNA]</scope>
    <source>
        <strain evidence="2 3">B6</strain>
    </source>
</reference>
<evidence type="ECO:0000313" key="2">
    <source>
        <dbReference type="EMBL" id="CVI15787.1"/>
    </source>
</evidence>
<dbReference type="Proteomes" id="UP000192074">
    <property type="component" value="Unassembled WGS sequence"/>
</dbReference>
<organism evidence="2 3">
    <name type="scientific">Agrobacterium tumefaciens str. B6</name>
    <dbReference type="NCBI Taxonomy" id="1183423"/>
    <lineage>
        <taxon>Bacteria</taxon>
        <taxon>Pseudomonadati</taxon>
        <taxon>Pseudomonadota</taxon>
        <taxon>Alphaproteobacteria</taxon>
        <taxon>Hyphomicrobiales</taxon>
        <taxon>Rhizobiaceae</taxon>
        <taxon>Rhizobium/Agrobacterium group</taxon>
        <taxon>Agrobacterium</taxon>
        <taxon>Agrobacterium tumefaciens complex</taxon>
    </lineage>
</organism>
<accession>A0A822UZ58</accession>
<name>A0A822UZ58_AGRTU</name>